<dbReference type="RefSeq" id="WP_270043133.1">
    <property type="nucleotide sequence ID" value="NZ_JAPDOD010000028.1"/>
</dbReference>
<protein>
    <submittedName>
        <fullName evidence="2">Uncharacterized protein</fullName>
    </submittedName>
</protein>
<reference evidence="2" key="1">
    <citation type="submission" date="2022-10" db="EMBL/GenBank/DDBJ databases">
        <title>The WGS of Solirubrobacter ginsenosidimutans DSM 21036.</title>
        <authorList>
            <person name="Jiang Z."/>
        </authorList>
    </citation>
    <scope>NUCLEOTIDE SEQUENCE</scope>
    <source>
        <strain evidence="2">DSM 21036</strain>
    </source>
</reference>
<organism evidence="2 3">
    <name type="scientific">Solirubrobacter ginsenosidimutans</name>
    <dbReference type="NCBI Taxonomy" id="490573"/>
    <lineage>
        <taxon>Bacteria</taxon>
        <taxon>Bacillati</taxon>
        <taxon>Actinomycetota</taxon>
        <taxon>Thermoleophilia</taxon>
        <taxon>Solirubrobacterales</taxon>
        <taxon>Solirubrobacteraceae</taxon>
        <taxon>Solirubrobacter</taxon>
    </lineage>
</organism>
<feature type="region of interest" description="Disordered" evidence="1">
    <location>
        <begin position="51"/>
        <end position="89"/>
    </location>
</feature>
<comment type="caution">
    <text evidence="2">The sequence shown here is derived from an EMBL/GenBank/DDBJ whole genome shotgun (WGS) entry which is preliminary data.</text>
</comment>
<dbReference type="Proteomes" id="UP001149140">
    <property type="component" value="Unassembled WGS sequence"/>
</dbReference>
<name>A0A9X3MYC1_9ACTN</name>
<dbReference type="AlphaFoldDB" id="A0A9X3MYC1"/>
<sequence length="89" mass="9302">MTEPRVPRGSTADAARLRELLALALRASSGRHADAARDVVLTILLAHLLADAGHDGPPHGSPRAPRRGGKAPKSHHAGRSALSGRRPRG</sequence>
<dbReference type="EMBL" id="JAPDOD010000028">
    <property type="protein sequence ID" value="MDA0163886.1"/>
    <property type="molecule type" value="Genomic_DNA"/>
</dbReference>
<gene>
    <name evidence="2" type="ORF">OM076_26685</name>
</gene>
<evidence type="ECO:0000313" key="3">
    <source>
        <dbReference type="Proteomes" id="UP001149140"/>
    </source>
</evidence>
<feature type="compositionally biased region" description="Basic residues" evidence="1">
    <location>
        <begin position="64"/>
        <end position="78"/>
    </location>
</feature>
<keyword evidence="3" id="KW-1185">Reference proteome</keyword>
<proteinExistence type="predicted"/>
<evidence type="ECO:0000256" key="1">
    <source>
        <dbReference type="SAM" id="MobiDB-lite"/>
    </source>
</evidence>
<accession>A0A9X3MYC1</accession>
<evidence type="ECO:0000313" key="2">
    <source>
        <dbReference type="EMBL" id="MDA0163886.1"/>
    </source>
</evidence>